<evidence type="ECO:0000313" key="3">
    <source>
        <dbReference type="Proteomes" id="UP000288127"/>
    </source>
</evidence>
<dbReference type="InterPro" id="IPR036927">
    <property type="entry name" value="Cyt_c_oxase-like_su1_sf"/>
</dbReference>
<reference evidence="3" key="1">
    <citation type="journal article" date="2018" name="Front. Microbiol.">
        <title>Genome-Based Analysis Reveals the Taxonomy and Diversity of the Family Idiomarinaceae.</title>
        <authorList>
            <person name="Liu Y."/>
            <person name="Lai Q."/>
            <person name="Shao Z."/>
        </authorList>
    </citation>
    <scope>NUCLEOTIDE SEQUENCE [LARGE SCALE GENOMIC DNA]</scope>
    <source>
        <strain evidence="3">PIM1</strain>
    </source>
</reference>
<keyword evidence="1" id="KW-0812">Transmembrane</keyword>
<proteinExistence type="predicted"/>
<dbReference type="OrthoDB" id="9808748at2"/>
<evidence type="ECO:0000313" key="2">
    <source>
        <dbReference type="EMBL" id="RUO60015.1"/>
    </source>
</evidence>
<evidence type="ECO:0000256" key="1">
    <source>
        <dbReference type="SAM" id="Phobius"/>
    </source>
</evidence>
<keyword evidence="1" id="KW-1133">Transmembrane helix</keyword>
<gene>
    <name evidence="2" type="ORF">CWI76_07790</name>
</gene>
<feature type="transmembrane region" description="Helical" evidence="1">
    <location>
        <begin position="37"/>
        <end position="57"/>
    </location>
</feature>
<dbReference type="SUPFAM" id="SSF81442">
    <property type="entry name" value="Cytochrome c oxidase subunit I-like"/>
    <property type="match status" value="1"/>
</dbReference>
<dbReference type="EMBL" id="PIPZ01000002">
    <property type="protein sequence ID" value="RUO60015.1"/>
    <property type="molecule type" value="Genomic_DNA"/>
</dbReference>
<feature type="transmembrane region" description="Helical" evidence="1">
    <location>
        <begin position="5"/>
        <end position="25"/>
    </location>
</feature>
<dbReference type="AlphaFoldDB" id="A0A432YGI6"/>
<keyword evidence="2" id="KW-0675">Receptor</keyword>
<keyword evidence="1" id="KW-0472">Membrane</keyword>
<organism evidence="2 3">
    <name type="scientific">Pseudidiomarina marina</name>
    <dbReference type="NCBI Taxonomy" id="502366"/>
    <lineage>
        <taxon>Bacteria</taxon>
        <taxon>Pseudomonadati</taxon>
        <taxon>Pseudomonadota</taxon>
        <taxon>Gammaproteobacteria</taxon>
        <taxon>Alteromonadales</taxon>
        <taxon>Idiomarinaceae</taxon>
        <taxon>Pseudidiomarina</taxon>
    </lineage>
</organism>
<sequence length="126" mass="14271">MDRKYIIIAFIYGILGIALGMWMAATANHRQLPTHTHMMLLGFTVPILYAALLKVWMKLTEPTKELWIQFGLHQLGTLGLTIGLYLLYGGYIKREVLDPFLGVSSLLTFAGFILIFILFLKRKSPA</sequence>
<keyword evidence="3" id="KW-1185">Reference proteome</keyword>
<dbReference type="RefSeq" id="WP_126759768.1">
    <property type="nucleotide sequence ID" value="NZ_CP085233.1"/>
</dbReference>
<accession>A0A432YGI6</accession>
<comment type="caution">
    <text evidence="2">The sequence shown here is derived from an EMBL/GenBank/DDBJ whole genome shotgun (WGS) entry which is preliminary data.</text>
</comment>
<feature type="transmembrane region" description="Helical" evidence="1">
    <location>
        <begin position="66"/>
        <end position="88"/>
    </location>
</feature>
<name>A0A432YGI6_9GAMM</name>
<protein>
    <submittedName>
        <fullName evidence="2">TonB-dependent receptor</fullName>
    </submittedName>
</protein>
<dbReference type="Proteomes" id="UP000288127">
    <property type="component" value="Unassembled WGS sequence"/>
</dbReference>
<feature type="transmembrane region" description="Helical" evidence="1">
    <location>
        <begin position="100"/>
        <end position="120"/>
    </location>
</feature>